<keyword evidence="3 6" id="KW-1133">Transmembrane helix</keyword>
<gene>
    <name evidence="8" type="ORF">HYALB_00011855</name>
</gene>
<feature type="signal peptide" evidence="7">
    <location>
        <begin position="1"/>
        <end position="22"/>
    </location>
</feature>
<evidence type="ECO:0000256" key="5">
    <source>
        <dbReference type="SAM" id="MobiDB-lite"/>
    </source>
</evidence>
<dbReference type="AlphaFoldDB" id="A0A9N9LTL5"/>
<organism evidence="8 9">
    <name type="scientific">Hymenoscyphus albidus</name>
    <dbReference type="NCBI Taxonomy" id="595503"/>
    <lineage>
        <taxon>Eukaryota</taxon>
        <taxon>Fungi</taxon>
        <taxon>Dikarya</taxon>
        <taxon>Ascomycota</taxon>
        <taxon>Pezizomycotina</taxon>
        <taxon>Leotiomycetes</taxon>
        <taxon>Helotiales</taxon>
        <taxon>Helotiaceae</taxon>
        <taxon>Hymenoscyphus</taxon>
    </lineage>
</organism>
<evidence type="ECO:0000256" key="4">
    <source>
        <dbReference type="ARBA" id="ARBA00023136"/>
    </source>
</evidence>
<evidence type="ECO:0000313" key="9">
    <source>
        <dbReference type="Proteomes" id="UP000701801"/>
    </source>
</evidence>
<keyword evidence="9" id="KW-1185">Reference proteome</keyword>
<evidence type="ECO:0000313" key="8">
    <source>
        <dbReference type="EMBL" id="CAG8981020.1"/>
    </source>
</evidence>
<feature type="region of interest" description="Disordered" evidence="5">
    <location>
        <begin position="66"/>
        <end position="149"/>
    </location>
</feature>
<reference evidence="8" key="1">
    <citation type="submission" date="2021-07" db="EMBL/GenBank/DDBJ databases">
        <authorList>
            <person name="Durling M."/>
        </authorList>
    </citation>
    <scope>NUCLEOTIDE SEQUENCE</scope>
</reference>
<keyword evidence="2 6" id="KW-0812">Transmembrane</keyword>
<feature type="compositionally biased region" description="Low complexity" evidence="5">
    <location>
        <begin position="102"/>
        <end position="129"/>
    </location>
</feature>
<evidence type="ECO:0000256" key="2">
    <source>
        <dbReference type="ARBA" id="ARBA00022692"/>
    </source>
</evidence>
<keyword evidence="4 6" id="KW-0472">Membrane</keyword>
<evidence type="ECO:0000256" key="7">
    <source>
        <dbReference type="SAM" id="SignalP"/>
    </source>
</evidence>
<comment type="caution">
    <text evidence="8">The sequence shown here is derived from an EMBL/GenBank/DDBJ whole genome shotgun (WGS) entry which is preliminary data.</text>
</comment>
<comment type="subcellular location">
    <subcellularLocation>
        <location evidence="1">Membrane</location>
        <topology evidence="1">Single-pass membrane protein</topology>
    </subcellularLocation>
</comment>
<dbReference type="OrthoDB" id="10440715at2759"/>
<accession>A0A9N9LTL5</accession>
<evidence type="ECO:0000256" key="3">
    <source>
        <dbReference type="ARBA" id="ARBA00022989"/>
    </source>
</evidence>
<feature type="chain" id="PRO_5040386642" evidence="7">
    <location>
        <begin position="23"/>
        <end position="149"/>
    </location>
</feature>
<evidence type="ECO:0000256" key="6">
    <source>
        <dbReference type="SAM" id="Phobius"/>
    </source>
</evidence>
<dbReference type="GO" id="GO:0071944">
    <property type="term" value="C:cell periphery"/>
    <property type="evidence" value="ECO:0007669"/>
    <property type="project" value="UniProtKB-ARBA"/>
</dbReference>
<dbReference type="PANTHER" id="PTHR15549">
    <property type="entry name" value="PAIRED IMMUNOGLOBULIN-LIKE TYPE 2 RECEPTOR"/>
    <property type="match status" value="1"/>
</dbReference>
<dbReference type="InterPro" id="IPR051694">
    <property type="entry name" value="Immunoregulatory_rcpt-like"/>
</dbReference>
<dbReference type="PANTHER" id="PTHR15549:SF30">
    <property type="entry name" value="MID2 DOMAIN-CONTAINING PROTEIN"/>
    <property type="match status" value="1"/>
</dbReference>
<proteinExistence type="predicted"/>
<keyword evidence="7" id="KW-0732">Signal</keyword>
<name>A0A9N9LTL5_9HELO</name>
<dbReference type="Proteomes" id="UP000701801">
    <property type="component" value="Unassembled WGS sequence"/>
</dbReference>
<dbReference type="EMBL" id="CAJVRM010000438">
    <property type="protein sequence ID" value="CAG8981020.1"/>
    <property type="molecule type" value="Genomic_DNA"/>
</dbReference>
<dbReference type="GO" id="GO:0016020">
    <property type="term" value="C:membrane"/>
    <property type="evidence" value="ECO:0007669"/>
    <property type="project" value="UniProtKB-SubCell"/>
</dbReference>
<feature type="transmembrane region" description="Helical" evidence="6">
    <location>
        <begin position="32"/>
        <end position="58"/>
    </location>
</feature>
<feature type="compositionally biased region" description="Pro residues" evidence="5">
    <location>
        <begin position="130"/>
        <end position="139"/>
    </location>
</feature>
<evidence type="ECO:0000256" key="1">
    <source>
        <dbReference type="ARBA" id="ARBA00004167"/>
    </source>
</evidence>
<protein>
    <submittedName>
        <fullName evidence="8">Uncharacterized protein</fullName>
    </submittedName>
</protein>
<sequence length="149" mass="15804">MSAVDRLLTILLWAIAFGLSEGATKKKKKKKISTSAIVAIIIVIIVVIIIGCLILFLLRRRKAKNSKIANVSQAPLGAPSAGGEGYQMGPGAQAQGTYEPVQQYEQQTPYGQQPYGAPPQQQGYGQGPPASYPGVPPPAHGAANDYYKP</sequence>